<evidence type="ECO:0000256" key="4">
    <source>
        <dbReference type="ARBA" id="ARBA00022989"/>
    </source>
</evidence>
<comment type="subcellular location">
    <subcellularLocation>
        <location evidence="1">Membrane</location>
        <topology evidence="1">Multi-pass membrane protein</topology>
    </subcellularLocation>
</comment>
<keyword evidence="3 8" id="KW-0812">Transmembrane</keyword>
<name>F8D3F9_HALXS</name>
<dbReference type="Gene3D" id="1.20.1250.20">
    <property type="entry name" value="MFS general substrate transporter like domains"/>
    <property type="match status" value="2"/>
</dbReference>
<keyword evidence="11" id="KW-1185">Reference proteome</keyword>
<evidence type="ECO:0000256" key="3">
    <source>
        <dbReference type="ARBA" id="ARBA00022692"/>
    </source>
</evidence>
<proteinExistence type="inferred from homology"/>
<dbReference type="GO" id="GO:0016020">
    <property type="term" value="C:membrane"/>
    <property type="evidence" value="ECO:0007669"/>
    <property type="project" value="UniProtKB-SubCell"/>
</dbReference>
<feature type="transmembrane region" description="Helical" evidence="8">
    <location>
        <begin position="333"/>
        <end position="352"/>
    </location>
</feature>
<feature type="transmembrane region" description="Helical" evidence="8">
    <location>
        <begin position="392"/>
        <end position="413"/>
    </location>
</feature>
<dbReference type="Proteomes" id="UP000006794">
    <property type="component" value="Chromosome"/>
</dbReference>
<dbReference type="InterPro" id="IPR020846">
    <property type="entry name" value="MFS_dom"/>
</dbReference>
<feature type="transmembrane region" description="Helical" evidence="8">
    <location>
        <begin position="358"/>
        <end position="380"/>
    </location>
</feature>
<feature type="transmembrane region" description="Helical" evidence="8">
    <location>
        <begin position="63"/>
        <end position="81"/>
    </location>
</feature>
<evidence type="ECO:0000256" key="1">
    <source>
        <dbReference type="ARBA" id="ARBA00004141"/>
    </source>
</evidence>
<dbReference type="OrthoDB" id="157507at2157"/>
<dbReference type="SUPFAM" id="SSF103473">
    <property type="entry name" value="MFS general substrate transporter"/>
    <property type="match status" value="1"/>
</dbReference>
<gene>
    <name evidence="10" type="ordered locus">Halxa_1553</name>
</gene>
<dbReference type="EMBL" id="CP002839">
    <property type="protein sequence ID" value="AEH36185.1"/>
    <property type="molecule type" value="Genomic_DNA"/>
</dbReference>
<dbReference type="InterPro" id="IPR011701">
    <property type="entry name" value="MFS"/>
</dbReference>
<feature type="domain" description="Major facilitator superfamily (MFS) profile" evidence="9">
    <location>
        <begin position="35"/>
        <end position="450"/>
    </location>
</feature>
<feature type="transmembrane region" description="Helical" evidence="8">
    <location>
        <begin position="419"/>
        <end position="439"/>
    </location>
</feature>
<feature type="transmembrane region" description="Helical" evidence="8">
    <location>
        <begin position="201"/>
        <end position="220"/>
    </location>
</feature>
<dbReference type="GeneID" id="10796522"/>
<dbReference type="HOGENOM" id="CLU_001265_14_0_2"/>
<keyword evidence="4 8" id="KW-1133">Transmembrane helix</keyword>
<feature type="transmembrane region" description="Helical" evidence="8">
    <location>
        <begin position="268"/>
        <end position="290"/>
    </location>
</feature>
<dbReference type="eggNOG" id="arCOG00148">
    <property type="taxonomic scope" value="Archaea"/>
</dbReference>
<feature type="transmembrane region" description="Helical" evidence="8">
    <location>
        <begin position="135"/>
        <end position="155"/>
    </location>
</feature>
<evidence type="ECO:0000256" key="6">
    <source>
        <dbReference type="ARBA" id="ARBA00023136"/>
    </source>
</evidence>
<evidence type="ECO:0000256" key="8">
    <source>
        <dbReference type="SAM" id="Phobius"/>
    </source>
</evidence>
<evidence type="ECO:0000256" key="7">
    <source>
        <dbReference type="SAM" id="MobiDB-lite"/>
    </source>
</evidence>
<dbReference type="RefSeq" id="WP_013879080.1">
    <property type="nucleotide sequence ID" value="NC_015666.1"/>
</dbReference>
<dbReference type="KEGG" id="hxa:Halxa_1553"/>
<dbReference type="GO" id="GO:0015112">
    <property type="term" value="F:nitrate transmembrane transporter activity"/>
    <property type="evidence" value="ECO:0007669"/>
    <property type="project" value="InterPro"/>
</dbReference>
<feature type="transmembrane region" description="Helical" evidence="8">
    <location>
        <begin position="102"/>
        <end position="123"/>
    </location>
</feature>
<dbReference type="Pfam" id="PF07690">
    <property type="entry name" value="MFS_1"/>
    <property type="match status" value="1"/>
</dbReference>
<feature type="transmembrane region" description="Helical" evidence="8">
    <location>
        <begin position="36"/>
        <end position="57"/>
    </location>
</feature>
<feature type="transmembrane region" description="Helical" evidence="8">
    <location>
        <begin position="167"/>
        <end position="195"/>
    </location>
</feature>
<keyword evidence="6 8" id="KW-0472">Membrane</keyword>
<organism evidence="10 11">
    <name type="scientific">Halopiger xanaduensis (strain DSM 18323 / JCM 14033 / SH-6)</name>
    <dbReference type="NCBI Taxonomy" id="797210"/>
    <lineage>
        <taxon>Archaea</taxon>
        <taxon>Methanobacteriati</taxon>
        <taxon>Methanobacteriota</taxon>
        <taxon>Stenosarchaea group</taxon>
        <taxon>Halobacteria</taxon>
        <taxon>Halobacteriales</taxon>
        <taxon>Natrialbaceae</taxon>
        <taxon>Halopiger</taxon>
    </lineage>
</organism>
<evidence type="ECO:0000259" key="9">
    <source>
        <dbReference type="PROSITE" id="PS50850"/>
    </source>
</evidence>
<keyword evidence="5" id="KW-0534">Nitrate assimilation</keyword>
<sequence length="460" mass="46999">MSEPESEDGRVATGDPQDEVDGRATLEVRGGPRRGVASATFGFFVGFAGVVLFGPVAAEFEGAMGLSGLLLGLLVAAPQLTGSLLRIPFGAWVEKTGAKKPFLVLLGLSIVGMGGLLVLLATAGADGLTMAHYPLVFLLGSLSGCGIATFSVGTAQTSYWYPSAKQGTVLAAFGGLGNTSPAIFTILVPTALAAVGLTTTYAVWFCFLVVGTAVYARYAVDAPYFQFSKRGLEDGEARRRAEARGQELFPGGDALGSIREAARIPRTWSLVALFFVSFGGFLALTTWLPSYWQSFHGLESRTAGLLTALGFTLLSAAVRIGGGALSDRIGGEGTAIASFATIAVGAAILIVAHDFVLALAATMLLGAGMGVASAAVFQLVPKYVPDAVGGASGLVGGIGAFGGFVVPPLLGLFVDLRGVSGYAAGFVVYLVLGLVALGLSSHLYRIKPVSTAEAGVPADD</sequence>
<dbReference type="AlphaFoldDB" id="F8D3F9"/>
<dbReference type="STRING" id="797210.Halxa_1553"/>
<dbReference type="GO" id="GO:0042128">
    <property type="term" value="P:nitrate assimilation"/>
    <property type="evidence" value="ECO:0007669"/>
    <property type="project" value="UniProtKB-KW"/>
</dbReference>
<protein>
    <submittedName>
        <fullName evidence="10">Major facilitator superfamily MFS_1</fullName>
    </submittedName>
</protein>
<reference evidence="10 11" key="1">
    <citation type="journal article" date="2012" name="Stand. Genomic Sci.">
        <title>Complete genome sequence of Halopiger xanaduensis type strain (SH-6(T)).</title>
        <authorList>
            <person name="Anderson I."/>
            <person name="Tindall B.J."/>
            <person name="Rohde M."/>
            <person name="Lucas S."/>
            <person name="Han J."/>
            <person name="Lapidus A."/>
            <person name="Cheng J.F."/>
            <person name="Goodwin L."/>
            <person name="Pitluck S."/>
            <person name="Peters L."/>
            <person name="Pati A."/>
            <person name="Mikhailova N."/>
            <person name="Pagani I."/>
            <person name="Teshima H."/>
            <person name="Han C."/>
            <person name="Tapia R."/>
            <person name="Land M."/>
            <person name="Woyke T."/>
            <person name="Klenk H.P."/>
            <person name="Kyrpides N."/>
            <person name="Ivanova N."/>
        </authorList>
    </citation>
    <scope>NUCLEOTIDE SEQUENCE [LARGE SCALE GENOMIC DNA]</scope>
    <source>
        <strain evidence="11">DSM 18323 / JCM 14033 / SH-6</strain>
    </source>
</reference>
<evidence type="ECO:0000313" key="11">
    <source>
        <dbReference type="Proteomes" id="UP000006794"/>
    </source>
</evidence>
<accession>F8D3F9</accession>
<feature type="transmembrane region" description="Helical" evidence="8">
    <location>
        <begin position="302"/>
        <end position="321"/>
    </location>
</feature>
<evidence type="ECO:0000256" key="2">
    <source>
        <dbReference type="ARBA" id="ARBA00008432"/>
    </source>
</evidence>
<dbReference type="InterPro" id="IPR036259">
    <property type="entry name" value="MFS_trans_sf"/>
</dbReference>
<evidence type="ECO:0000256" key="5">
    <source>
        <dbReference type="ARBA" id="ARBA00023063"/>
    </source>
</evidence>
<comment type="similarity">
    <text evidence="2">Belongs to the major facilitator superfamily. Nitrate/nitrite porter (TC 2.A.1.8) family.</text>
</comment>
<feature type="region of interest" description="Disordered" evidence="7">
    <location>
        <begin position="1"/>
        <end position="23"/>
    </location>
</feature>
<evidence type="ECO:0000313" key="10">
    <source>
        <dbReference type="EMBL" id="AEH36185.1"/>
    </source>
</evidence>
<dbReference type="PANTHER" id="PTHR23515">
    <property type="entry name" value="HIGH-AFFINITY NITRATE TRANSPORTER 2.3"/>
    <property type="match status" value="1"/>
</dbReference>
<dbReference type="InterPro" id="IPR044772">
    <property type="entry name" value="NO3_transporter"/>
</dbReference>
<dbReference type="PROSITE" id="PS50850">
    <property type="entry name" value="MFS"/>
    <property type="match status" value="1"/>
</dbReference>